<reference evidence="2" key="1">
    <citation type="submission" date="2022-08" db="EMBL/GenBank/DDBJ databases">
        <authorList>
            <consortium name="DOE Joint Genome Institute"/>
            <person name="Min B."/>
            <person name="Riley R."/>
            <person name="Sierra-Patev S."/>
            <person name="Naranjo-Ortiz M."/>
            <person name="Looney B."/>
            <person name="Konkel Z."/>
            <person name="Slot J.C."/>
            <person name="Sakamoto Y."/>
            <person name="Steenwyk J.L."/>
            <person name="Rokas A."/>
            <person name="Carro J."/>
            <person name="Camarero S."/>
            <person name="Ferreira P."/>
            <person name="Molpeceres G."/>
            <person name="Ruiz-Duenas F.J."/>
            <person name="Serrano A."/>
            <person name="Henrissat B."/>
            <person name="Drula E."/>
            <person name="Hughes K.W."/>
            <person name="Mata J.L."/>
            <person name="Ishikawa N.K."/>
            <person name="Vargas-Isla R."/>
            <person name="Ushijima S."/>
            <person name="Smith C.A."/>
            <person name="Ahrendt S."/>
            <person name="Andreopoulos W."/>
            <person name="He G."/>
            <person name="Labutti K."/>
            <person name="Lipzen A."/>
            <person name="Ng V."/>
            <person name="Sandor L."/>
            <person name="Barry K."/>
            <person name="Martinez A.T."/>
            <person name="Xiao Y."/>
            <person name="Gibbons J.G."/>
            <person name="Terashima K."/>
            <person name="Hibbett D.S."/>
            <person name="Grigoriev I.V."/>
        </authorList>
    </citation>
    <scope>NUCLEOTIDE SEQUENCE</scope>
    <source>
        <strain evidence="2">TFB7829</strain>
    </source>
</reference>
<feature type="signal peptide" evidence="1">
    <location>
        <begin position="1"/>
        <end position="27"/>
    </location>
</feature>
<dbReference type="AlphaFoldDB" id="A0AA38PP76"/>
<name>A0AA38PP76_9AGAR</name>
<keyword evidence="1" id="KW-0732">Signal</keyword>
<comment type="caution">
    <text evidence="2">The sequence shown here is derived from an EMBL/GenBank/DDBJ whole genome shotgun (WGS) entry which is preliminary data.</text>
</comment>
<protein>
    <submittedName>
        <fullName evidence="2">Uncharacterized protein</fullName>
    </submittedName>
</protein>
<evidence type="ECO:0000256" key="1">
    <source>
        <dbReference type="SAM" id="SignalP"/>
    </source>
</evidence>
<sequence>MFILKPSSFHQLLLALAIALFSLMVVASPVGTTHPPEGAPPTDIFVIQLGRKKTGSDGWLPNSVDFAKDQDIILFIGNHLLKFQPTPEPHIIHQEQSQSTLPDPNHLIQLGPNRQSNLRLIIRPDETNDFWARITNIPNLGKEVRWRIKDDLDYNYGVMTVLVQGWGDRDLARKQFGRMTEWNHIISVMRDLKEDFPVSIGLRSANPML</sequence>
<accession>A0AA38PP76</accession>
<evidence type="ECO:0000313" key="2">
    <source>
        <dbReference type="EMBL" id="KAJ3978766.1"/>
    </source>
</evidence>
<dbReference type="EMBL" id="MU802727">
    <property type="protein sequence ID" value="KAJ3978766.1"/>
    <property type="molecule type" value="Genomic_DNA"/>
</dbReference>
<feature type="chain" id="PRO_5041362432" evidence="1">
    <location>
        <begin position="28"/>
        <end position="209"/>
    </location>
</feature>
<dbReference type="Proteomes" id="UP001163850">
    <property type="component" value="Unassembled WGS sequence"/>
</dbReference>
<proteinExistence type="predicted"/>
<evidence type="ECO:0000313" key="3">
    <source>
        <dbReference type="Proteomes" id="UP001163850"/>
    </source>
</evidence>
<gene>
    <name evidence="2" type="ORF">F5890DRAFT_1559707</name>
</gene>
<organism evidence="2 3">
    <name type="scientific">Lentinula detonsa</name>
    <dbReference type="NCBI Taxonomy" id="2804962"/>
    <lineage>
        <taxon>Eukaryota</taxon>
        <taxon>Fungi</taxon>
        <taxon>Dikarya</taxon>
        <taxon>Basidiomycota</taxon>
        <taxon>Agaricomycotina</taxon>
        <taxon>Agaricomycetes</taxon>
        <taxon>Agaricomycetidae</taxon>
        <taxon>Agaricales</taxon>
        <taxon>Marasmiineae</taxon>
        <taxon>Omphalotaceae</taxon>
        <taxon>Lentinula</taxon>
    </lineage>
</organism>